<evidence type="ECO:0000256" key="1">
    <source>
        <dbReference type="SAM" id="SignalP"/>
    </source>
</evidence>
<feature type="signal peptide" evidence="1">
    <location>
        <begin position="1"/>
        <end position="16"/>
    </location>
</feature>
<proteinExistence type="predicted"/>
<dbReference type="Proteomes" id="UP000275925">
    <property type="component" value="Unassembled WGS sequence"/>
</dbReference>
<evidence type="ECO:0000313" key="3">
    <source>
        <dbReference type="Proteomes" id="UP000275925"/>
    </source>
</evidence>
<dbReference type="EMBL" id="BGZO01000042">
    <property type="protein sequence ID" value="GBR76712.1"/>
    <property type="molecule type" value="Genomic_DNA"/>
</dbReference>
<keyword evidence="3" id="KW-1185">Reference proteome</keyword>
<keyword evidence="1" id="KW-0732">Signal</keyword>
<comment type="caution">
    <text evidence="2">The sequence shown here is derived from an EMBL/GenBank/DDBJ whole genome shotgun (WGS) entry which is preliminary data.</text>
</comment>
<reference evidence="2 3" key="1">
    <citation type="journal article" date="2019" name="ISME J.">
        <title>Genome analyses of uncultured TG2/ZB3 bacteria in 'Margulisbacteria' specifically attached to ectosymbiotic spirochetes of protists in the termite gut.</title>
        <authorList>
            <person name="Utami Y.D."/>
            <person name="Kuwahara H."/>
            <person name="Igai K."/>
            <person name="Murakami T."/>
            <person name="Sugaya K."/>
            <person name="Morikawa T."/>
            <person name="Nagura Y."/>
            <person name="Yuki M."/>
            <person name="Deevong P."/>
            <person name="Inoue T."/>
            <person name="Kihara K."/>
            <person name="Lo N."/>
            <person name="Yamada A."/>
            <person name="Ohkuma M."/>
            <person name="Hongoh Y."/>
        </authorList>
    </citation>
    <scope>NUCLEOTIDE SEQUENCE [LARGE SCALE GENOMIC DNA]</scope>
    <source>
        <strain evidence="2">NkOx7-02</strain>
    </source>
</reference>
<sequence length="144" mass="16262">MRKLCLGLLLSGFLLALEVTGPQEVFTLERNQSARLTVVLNNPGSQPAAVKVSYFLDQSPDDEQQRNYLTLLDSLQRRPEVALAPNSYQNYTWEIRTAADTAYGEYLFWVVFSVDSFTQNSDDGDFVVQDVSYFPVRLNCVPAL</sequence>
<name>A0A388THS1_9BACT</name>
<protein>
    <submittedName>
        <fullName evidence="2">Uncharacterized protein</fullName>
    </submittedName>
</protein>
<evidence type="ECO:0000313" key="2">
    <source>
        <dbReference type="EMBL" id="GBR76712.1"/>
    </source>
</evidence>
<feature type="chain" id="PRO_5017220003" evidence="1">
    <location>
        <begin position="17"/>
        <end position="144"/>
    </location>
</feature>
<accession>A0A388THS1</accession>
<organism evidence="2 3">
    <name type="scientific">Candidatus Termititenax persephonae</name>
    <dbReference type="NCBI Taxonomy" id="2218525"/>
    <lineage>
        <taxon>Bacteria</taxon>
        <taxon>Bacillati</taxon>
        <taxon>Candidatus Margulisiibacteriota</taxon>
        <taxon>Candidatus Termititenacia</taxon>
        <taxon>Candidatus Termititenacales</taxon>
        <taxon>Candidatus Termititenacaceae</taxon>
        <taxon>Candidatus Termititenax</taxon>
    </lineage>
</organism>
<gene>
    <name evidence="2" type="ORF">NO2_1219</name>
</gene>
<dbReference type="AlphaFoldDB" id="A0A388THS1"/>